<organism evidence="2 3">
    <name type="scientific">Desulfovibrio piger</name>
    <dbReference type="NCBI Taxonomy" id="901"/>
    <lineage>
        <taxon>Bacteria</taxon>
        <taxon>Pseudomonadati</taxon>
        <taxon>Thermodesulfobacteriota</taxon>
        <taxon>Desulfovibrionia</taxon>
        <taxon>Desulfovibrionales</taxon>
        <taxon>Desulfovibrionaceae</taxon>
        <taxon>Desulfovibrio</taxon>
    </lineage>
</organism>
<keyword evidence="1" id="KW-0472">Membrane</keyword>
<reference evidence="2 3" key="1">
    <citation type="submission" date="2020-04" db="EMBL/GenBank/DDBJ databases">
        <authorList>
            <person name="Hitch T.C.A."/>
            <person name="Wylensek D."/>
            <person name="Clavel T."/>
        </authorList>
    </citation>
    <scope>NUCLEOTIDE SEQUENCE [LARGE SCALE GENOMIC DNA]</scope>
    <source>
        <strain evidence="2 3">PG-251-APC-1</strain>
    </source>
</reference>
<proteinExistence type="predicted"/>
<evidence type="ECO:0000256" key="1">
    <source>
        <dbReference type="SAM" id="Phobius"/>
    </source>
</evidence>
<gene>
    <name evidence="2" type="ORF">HF854_10600</name>
</gene>
<accession>A0A848CCK4</accession>
<dbReference type="RefSeq" id="WP_168936253.1">
    <property type="nucleotide sequence ID" value="NZ_JABAFY010000052.1"/>
</dbReference>
<comment type="caution">
    <text evidence="2">The sequence shown here is derived from an EMBL/GenBank/DDBJ whole genome shotgun (WGS) entry which is preliminary data.</text>
</comment>
<feature type="transmembrane region" description="Helical" evidence="1">
    <location>
        <begin position="15"/>
        <end position="32"/>
    </location>
</feature>
<sequence length="51" mass="5911">MSWYNPNTWSPDGKAVFVNILIGVVITGLELLRQWQEERGDFDGDDGDLWR</sequence>
<evidence type="ECO:0000313" key="3">
    <source>
        <dbReference type="Proteomes" id="UP000522333"/>
    </source>
</evidence>
<protein>
    <submittedName>
        <fullName evidence="2">Uncharacterized protein</fullName>
    </submittedName>
</protein>
<dbReference type="AlphaFoldDB" id="A0A848CCK4"/>
<dbReference type="Proteomes" id="UP000522333">
    <property type="component" value="Unassembled WGS sequence"/>
</dbReference>
<keyword evidence="1" id="KW-1133">Transmembrane helix</keyword>
<keyword evidence="1" id="KW-0812">Transmembrane</keyword>
<evidence type="ECO:0000313" key="2">
    <source>
        <dbReference type="EMBL" id="NME52952.1"/>
    </source>
</evidence>
<dbReference type="EMBL" id="JABAFY010000052">
    <property type="protein sequence ID" value="NME52952.1"/>
    <property type="molecule type" value="Genomic_DNA"/>
</dbReference>
<name>A0A848CCK4_9BACT</name>